<feature type="compositionally biased region" description="Basic and acidic residues" evidence="1">
    <location>
        <begin position="360"/>
        <end position="371"/>
    </location>
</feature>
<feature type="compositionally biased region" description="Polar residues" evidence="1">
    <location>
        <begin position="472"/>
        <end position="496"/>
    </location>
</feature>
<feature type="compositionally biased region" description="Polar residues" evidence="1">
    <location>
        <begin position="91"/>
        <end position="100"/>
    </location>
</feature>
<accession>Q1MXG2</accession>
<feature type="region of interest" description="Disordered" evidence="1">
    <location>
        <begin position="345"/>
        <end position="381"/>
    </location>
</feature>
<feature type="compositionally biased region" description="Polar residues" evidence="1">
    <location>
        <begin position="345"/>
        <end position="354"/>
    </location>
</feature>
<feature type="compositionally biased region" description="Polar residues" evidence="1">
    <location>
        <begin position="260"/>
        <end position="270"/>
    </location>
</feature>
<feature type="region of interest" description="Disordered" evidence="1">
    <location>
        <begin position="35"/>
        <end position="150"/>
    </location>
</feature>
<protein>
    <submittedName>
        <fullName evidence="2">Regeneration-upregulated protein 4</fullName>
    </submittedName>
</protein>
<feature type="region of interest" description="Disordered" evidence="1">
    <location>
        <begin position="471"/>
        <end position="496"/>
    </location>
</feature>
<dbReference type="EMBL" id="AB112546">
    <property type="protein sequence ID" value="BAE93511.1"/>
    <property type="molecule type" value="mRNA"/>
</dbReference>
<feature type="region of interest" description="Disordered" evidence="1">
    <location>
        <begin position="620"/>
        <end position="717"/>
    </location>
</feature>
<sequence length="717" mass="78398">MKSPTSEKEKEASPAYESHLRKYKQARAALFDRPTRKFAASNSPQGELTTVRVESRGNPGKLRNALSGSNSRLPFGGSTPDIRFKSFREPTMNNAASLPSQYREETTTSETITTVNGQTVNGQEVPEQKPKTPSSTVHNSPTRLRHSNLGFKEKIIIPTKYKTASEIAAAAKPERASMNSNPAREVRTEIKTSSKSFNPDEPSFLGSTFEKFSFKGTPLMKPTFTEETTASKRKPVFGDSFGFSSESQAKRKPVSDSETRSTSNSDGYLSRSVGNLQDWSSVHSSTPVNLSESIQYISSSEKRSLPFGSPVERSIPVRNVTTLEKPIPQFEKSSNVIQPPEENNVTLGTENSAFSAPFRSKAEENPAKDGEEGSGGEKIMYSRIRVNKSPSSKSSESIVVPVVKVNTFANQGEVRVPIGSPSGRLTDSLTGCPVLELEEEGSNFTSTVNGFRDSSGKISDSSGILHSLLQPDLNNNERNSSQSNVTDPSVNKENQGLNERVIMPSMGRTKPVFGSSSQRTEPLFTSSLQNLSTRVRESTPRSMDALPTGEKIIIPSKYRQKPTETAAPSNVIDSGSTSTPDISLNKENRIPGNSSSTAFRQHGLDRAWDPLSGDLMRQAGSELDSSTSLNQPTRREKPVFPDFSNSTPDISRISRPFQEDSSQRNSVFSLKKGNDSALSINEENIDSSFSSPKSRRNESGEMTDSGIWKDPDEKPAE</sequence>
<organism evidence="2">
    <name type="scientific">Enchytraeus japonensis</name>
    <dbReference type="NCBI Taxonomy" id="228735"/>
    <lineage>
        <taxon>Eukaryota</taxon>
        <taxon>Metazoa</taxon>
        <taxon>Spiralia</taxon>
        <taxon>Lophotrochozoa</taxon>
        <taxon>Annelida</taxon>
        <taxon>Clitellata</taxon>
        <taxon>Oligochaeta</taxon>
        <taxon>Enchytraeida</taxon>
        <taxon>Enchytraeidae</taxon>
        <taxon>Enchytraeus</taxon>
    </lineage>
</organism>
<gene>
    <name evidence="2" type="primary">Ejrup4</name>
</gene>
<feature type="compositionally biased region" description="Basic and acidic residues" evidence="1">
    <location>
        <begin position="707"/>
        <end position="717"/>
    </location>
</feature>
<feature type="region of interest" description="Disordered" evidence="1">
    <location>
        <begin position="225"/>
        <end position="270"/>
    </location>
</feature>
<evidence type="ECO:0000256" key="1">
    <source>
        <dbReference type="SAM" id="MobiDB-lite"/>
    </source>
</evidence>
<name>Q1MXG2_9ANNE</name>
<dbReference type="AlphaFoldDB" id="Q1MXG2"/>
<proteinExistence type="evidence at transcript level"/>
<feature type="compositionally biased region" description="Polar residues" evidence="1">
    <location>
        <begin position="514"/>
        <end position="533"/>
    </location>
</feature>
<feature type="region of interest" description="Disordered" evidence="1">
    <location>
        <begin position="511"/>
        <end position="601"/>
    </location>
</feature>
<evidence type="ECO:0000313" key="2">
    <source>
        <dbReference type="EMBL" id="BAE93511.1"/>
    </source>
</evidence>
<feature type="compositionally biased region" description="Polar residues" evidence="1">
    <location>
        <begin position="623"/>
        <end position="632"/>
    </location>
</feature>
<feature type="compositionally biased region" description="Polar residues" evidence="1">
    <location>
        <begin position="131"/>
        <end position="142"/>
    </location>
</feature>
<feature type="compositionally biased region" description="Polar residues" evidence="1">
    <location>
        <begin position="676"/>
        <end position="692"/>
    </location>
</feature>
<feature type="compositionally biased region" description="Polar residues" evidence="1">
    <location>
        <begin position="566"/>
        <end position="582"/>
    </location>
</feature>
<reference evidence="2" key="1">
    <citation type="journal article" date="2006" name="Dev. Dyn.">
        <title>Molecular approach to annelid regeneration: cDNA subtraction cloning reveals various novel genes that are upregulated during the large-scale regeneration of the oligochaete, Enchytraeus japonensis.</title>
        <authorList>
            <person name="Myohara M."/>
            <person name="Niva C.C."/>
            <person name="Lee J.M."/>
        </authorList>
    </citation>
    <scope>NUCLEOTIDE SEQUENCE</scope>
    <source>
        <tissue evidence="2">Artificially-cut body fragments</tissue>
    </source>
</reference>
<feature type="region of interest" description="Disordered" evidence="1">
    <location>
        <begin position="170"/>
        <end position="202"/>
    </location>
</feature>